<evidence type="ECO:0000256" key="4">
    <source>
        <dbReference type="ARBA" id="ARBA00022448"/>
    </source>
</evidence>
<protein>
    <recommendedName>
        <fullName evidence="3">Membrane protein insertase YidC</fullName>
    </recommendedName>
    <alternativeName>
        <fullName evidence="12">Foldase YidC</fullName>
    </alternativeName>
    <alternativeName>
        <fullName evidence="11">Membrane integrase YidC</fullName>
    </alternativeName>
</protein>
<keyword evidence="9" id="KW-0472">Membrane</keyword>
<gene>
    <name evidence="14" type="primary">yidC_3</name>
    <name evidence="14" type="ORF">NCTC11872_02004</name>
</gene>
<dbReference type="InterPro" id="IPR028053">
    <property type="entry name" value="Membr_insert_YidC_N"/>
</dbReference>
<dbReference type="GO" id="GO:0032977">
    <property type="term" value="F:membrane insertase activity"/>
    <property type="evidence" value="ECO:0007669"/>
    <property type="project" value="InterPro"/>
</dbReference>
<dbReference type="GO" id="GO:0015031">
    <property type="term" value="P:protein transport"/>
    <property type="evidence" value="ECO:0007669"/>
    <property type="project" value="UniProtKB-KW"/>
</dbReference>
<evidence type="ECO:0000313" key="15">
    <source>
        <dbReference type="Proteomes" id="UP000249936"/>
    </source>
</evidence>
<evidence type="ECO:0000313" key="14">
    <source>
        <dbReference type="EMBL" id="SPX42373.1"/>
    </source>
</evidence>
<evidence type="ECO:0000256" key="3">
    <source>
        <dbReference type="ARBA" id="ARBA00015325"/>
    </source>
</evidence>
<dbReference type="PRINTS" id="PR00701">
    <property type="entry name" value="60KDINNERMP"/>
</dbReference>
<evidence type="ECO:0000256" key="7">
    <source>
        <dbReference type="ARBA" id="ARBA00022927"/>
    </source>
</evidence>
<organism evidence="14 15">
    <name type="scientific">Haemophilus influenzae</name>
    <dbReference type="NCBI Taxonomy" id="727"/>
    <lineage>
        <taxon>Bacteria</taxon>
        <taxon>Pseudomonadati</taxon>
        <taxon>Pseudomonadota</taxon>
        <taxon>Gammaproteobacteria</taxon>
        <taxon>Pasteurellales</taxon>
        <taxon>Pasteurellaceae</taxon>
        <taxon>Haemophilus</taxon>
    </lineage>
</organism>
<keyword evidence="10" id="KW-0143">Chaperone</keyword>
<dbReference type="Pfam" id="PF14849">
    <property type="entry name" value="YidC_periplas"/>
    <property type="match status" value="1"/>
</dbReference>
<keyword evidence="6" id="KW-0812">Transmembrane</keyword>
<keyword evidence="7" id="KW-0653">Protein transport</keyword>
<evidence type="ECO:0000259" key="13">
    <source>
        <dbReference type="Pfam" id="PF14849"/>
    </source>
</evidence>
<dbReference type="EMBL" id="UASK01000006">
    <property type="protein sequence ID" value="SPX42373.1"/>
    <property type="molecule type" value="Genomic_DNA"/>
</dbReference>
<keyword evidence="4" id="KW-0813">Transport</keyword>
<dbReference type="Gene3D" id="2.70.98.90">
    <property type="match status" value="1"/>
</dbReference>
<reference evidence="14 15" key="1">
    <citation type="submission" date="2018-06" db="EMBL/GenBank/DDBJ databases">
        <authorList>
            <consortium name="Pathogen Informatics"/>
            <person name="Doyle S."/>
        </authorList>
    </citation>
    <scope>NUCLEOTIDE SEQUENCE [LARGE SCALE GENOMIC DNA]</scope>
    <source>
        <strain evidence="14 15">NCTC11872</strain>
    </source>
</reference>
<comment type="subcellular location">
    <subcellularLocation>
        <location evidence="1">Cell membrane</location>
        <topology evidence="1">Multi-pass membrane protein</topology>
    </subcellularLocation>
</comment>
<evidence type="ECO:0000256" key="6">
    <source>
        <dbReference type="ARBA" id="ARBA00022692"/>
    </source>
</evidence>
<accession>A0A2X1PZ40</accession>
<dbReference type="InterPro" id="IPR001708">
    <property type="entry name" value="YidC/ALB3/OXA1/COX18"/>
</dbReference>
<evidence type="ECO:0000256" key="10">
    <source>
        <dbReference type="ARBA" id="ARBA00023186"/>
    </source>
</evidence>
<dbReference type="AlphaFoldDB" id="A0A2X1PZ40"/>
<evidence type="ECO:0000256" key="12">
    <source>
        <dbReference type="ARBA" id="ARBA00033342"/>
    </source>
</evidence>
<evidence type="ECO:0000256" key="5">
    <source>
        <dbReference type="ARBA" id="ARBA00022475"/>
    </source>
</evidence>
<evidence type="ECO:0000256" key="1">
    <source>
        <dbReference type="ARBA" id="ARBA00004651"/>
    </source>
</evidence>
<dbReference type="InterPro" id="IPR038221">
    <property type="entry name" value="YidC_periplasmic_sf"/>
</dbReference>
<comment type="similarity">
    <text evidence="2">Belongs to the OXA1/ALB3/YidC family. Type 1 subfamily.</text>
</comment>
<evidence type="ECO:0000256" key="8">
    <source>
        <dbReference type="ARBA" id="ARBA00022989"/>
    </source>
</evidence>
<feature type="domain" description="Membrane insertase YidC N-terminal" evidence="13">
    <location>
        <begin position="6"/>
        <end position="64"/>
    </location>
</feature>
<evidence type="ECO:0000256" key="2">
    <source>
        <dbReference type="ARBA" id="ARBA00010527"/>
    </source>
</evidence>
<name>A0A2X1PZ40_HAEIF</name>
<sequence>MLQCLLITGGAYSSSETNYKKYSFADMQDNNLSIDTKAGWVAVLQHYFVSAWIPNQDVNKSTLYNYR</sequence>
<keyword evidence="5" id="KW-1003">Cell membrane</keyword>
<dbReference type="GO" id="GO:0005886">
    <property type="term" value="C:plasma membrane"/>
    <property type="evidence" value="ECO:0007669"/>
    <property type="project" value="UniProtKB-SubCell"/>
</dbReference>
<proteinExistence type="inferred from homology"/>
<dbReference type="NCBIfam" id="TIGR03593">
    <property type="entry name" value="yidC_nterm"/>
    <property type="match status" value="1"/>
</dbReference>
<keyword evidence="8" id="KW-1133">Transmembrane helix</keyword>
<dbReference type="Proteomes" id="UP000249936">
    <property type="component" value="Unassembled WGS sequence"/>
</dbReference>
<evidence type="ECO:0000256" key="11">
    <source>
        <dbReference type="ARBA" id="ARBA00033245"/>
    </source>
</evidence>
<evidence type="ECO:0000256" key="9">
    <source>
        <dbReference type="ARBA" id="ARBA00023136"/>
    </source>
</evidence>